<dbReference type="GO" id="GO:0003676">
    <property type="term" value="F:nucleic acid binding"/>
    <property type="evidence" value="ECO:0007669"/>
    <property type="project" value="InterPro"/>
</dbReference>
<dbReference type="InterPro" id="IPR002711">
    <property type="entry name" value="HNH"/>
</dbReference>
<dbReference type="EMBL" id="JACEOG010000002">
    <property type="protein sequence ID" value="MBA4609649.1"/>
    <property type="molecule type" value="Genomic_DNA"/>
</dbReference>
<comment type="similarity">
    <text evidence="1">Belongs to the Rv1128c/1148c/1588c/1702c/1945/3466 family.</text>
</comment>
<accession>A0A838XDV9</accession>
<name>A0A838XDV9_9ACTN</name>
<gene>
    <name evidence="3" type="ORF">H1W00_14280</name>
</gene>
<evidence type="ECO:0000313" key="4">
    <source>
        <dbReference type="Proteomes" id="UP000550354"/>
    </source>
</evidence>
<dbReference type="RefSeq" id="WP_181756496.1">
    <property type="nucleotide sequence ID" value="NZ_JACEOG010000002.1"/>
</dbReference>
<comment type="caution">
    <text evidence="3">The sequence shown here is derived from an EMBL/GenBank/DDBJ whole genome shotgun (WGS) entry which is preliminary data.</text>
</comment>
<dbReference type="GO" id="GO:0004519">
    <property type="term" value="F:endonuclease activity"/>
    <property type="evidence" value="ECO:0007669"/>
    <property type="project" value="InterPro"/>
</dbReference>
<dbReference type="SMART" id="SM00507">
    <property type="entry name" value="HNHc"/>
    <property type="match status" value="1"/>
</dbReference>
<dbReference type="GO" id="GO:0008270">
    <property type="term" value="F:zinc ion binding"/>
    <property type="evidence" value="ECO:0007669"/>
    <property type="project" value="InterPro"/>
</dbReference>
<dbReference type="InterPro" id="IPR003870">
    <property type="entry name" value="DUF222"/>
</dbReference>
<proteinExistence type="inferred from homology"/>
<reference evidence="3 4" key="1">
    <citation type="submission" date="2020-07" db="EMBL/GenBank/DDBJ databases">
        <title>Draft genome and description of Aeromicrobium phoceense strain Marseille-Q0843 isolated from healthy skin swab.</title>
        <authorList>
            <person name="Boxberger M."/>
            <person name="La Scola B."/>
        </authorList>
    </citation>
    <scope>NUCLEOTIDE SEQUENCE [LARGE SCALE GENOMIC DNA]</scope>
    <source>
        <strain evidence="3 4">Marseille-Q0843</strain>
    </source>
</reference>
<evidence type="ECO:0000256" key="1">
    <source>
        <dbReference type="ARBA" id="ARBA00023450"/>
    </source>
</evidence>
<dbReference type="AlphaFoldDB" id="A0A838XDV9"/>
<dbReference type="CDD" id="cd00085">
    <property type="entry name" value="HNHc"/>
    <property type="match status" value="1"/>
</dbReference>
<dbReference type="InterPro" id="IPR003615">
    <property type="entry name" value="HNH_nuc"/>
</dbReference>
<sequence length="357" mass="39235">MCDEARALRTLRDAADAALTERLVEIERTGAHLGEDATSVVTWARRDLRLEAGDTRARLRAGEALAQLPRAAEAFRAGEIALEHVKVLDFGMRHVGVDETVQLDEHLTKVARAFPPGRLKKLVRRAKAIQHPESLDEAWISGMDRRDIRLSKTLDGWHVTGFLPIHVGAQLHAVLESLSVPRAAGDDRTASERRCDGLEELLTRVLEQGLPTDGTVRPQIHVVVEAGTLKAALAPDPESAFVAGEPAELVGFGPIGRELLRHLTEGADLRPLLVERIGRNERILDVGDRHRHATAKQREAIWFRQDGVCARAGCENPIDHSHHVIAWSEGGPTDLDLLEGLCAACHHFEHAIHPRAG</sequence>
<dbReference type="Pfam" id="PF01844">
    <property type="entry name" value="HNH"/>
    <property type="match status" value="1"/>
</dbReference>
<dbReference type="Pfam" id="PF02720">
    <property type="entry name" value="DUF222"/>
    <property type="match status" value="1"/>
</dbReference>
<keyword evidence="4" id="KW-1185">Reference proteome</keyword>
<dbReference type="Proteomes" id="UP000550354">
    <property type="component" value="Unassembled WGS sequence"/>
</dbReference>
<protein>
    <submittedName>
        <fullName evidence="3">DUF222 domain-containing protein</fullName>
    </submittedName>
</protein>
<evidence type="ECO:0000259" key="2">
    <source>
        <dbReference type="SMART" id="SM00507"/>
    </source>
</evidence>
<feature type="domain" description="HNH nuclease" evidence="2">
    <location>
        <begin position="296"/>
        <end position="347"/>
    </location>
</feature>
<evidence type="ECO:0000313" key="3">
    <source>
        <dbReference type="EMBL" id="MBA4609649.1"/>
    </source>
</evidence>
<organism evidence="3 4">
    <name type="scientific">Aeromicrobium phoceense</name>
    <dbReference type="NCBI Taxonomy" id="2754045"/>
    <lineage>
        <taxon>Bacteria</taxon>
        <taxon>Bacillati</taxon>
        <taxon>Actinomycetota</taxon>
        <taxon>Actinomycetes</taxon>
        <taxon>Propionibacteriales</taxon>
        <taxon>Nocardioidaceae</taxon>
        <taxon>Aeromicrobium</taxon>
    </lineage>
</organism>